<feature type="compositionally biased region" description="Basic and acidic residues" evidence="1">
    <location>
        <begin position="193"/>
        <end position="209"/>
    </location>
</feature>
<feature type="region of interest" description="Disordered" evidence="1">
    <location>
        <begin position="20"/>
        <end position="50"/>
    </location>
</feature>
<reference evidence="2 3" key="1">
    <citation type="submission" date="2024-01" db="EMBL/GenBank/DDBJ databases">
        <title>Genome assemblies of Stephania.</title>
        <authorList>
            <person name="Yang L."/>
        </authorList>
    </citation>
    <scope>NUCLEOTIDE SEQUENCE [LARGE SCALE GENOMIC DNA]</scope>
    <source>
        <strain evidence="2">QJT</strain>
        <tissue evidence="2">Leaf</tissue>
    </source>
</reference>
<feature type="compositionally biased region" description="Pro residues" evidence="1">
    <location>
        <begin position="21"/>
        <end position="31"/>
    </location>
</feature>
<feature type="region of interest" description="Disordered" evidence="1">
    <location>
        <begin position="108"/>
        <end position="132"/>
    </location>
</feature>
<keyword evidence="3" id="KW-1185">Reference proteome</keyword>
<evidence type="ECO:0000256" key="1">
    <source>
        <dbReference type="SAM" id="MobiDB-lite"/>
    </source>
</evidence>
<proteinExistence type="predicted"/>
<dbReference type="AlphaFoldDB" id="A0AAP0JM39"/>
<organism evidence="2 3">
    <name type="scientific">Stephania japonica</name>
    <dbReference type="NCBI Taxonomy" id="461633"/>
    <lineage>
        <taxon>Eukaryota</taxon>
        <taxon>Viridiplantae</taxon>
        <taxon>Streptophyta</taxon>
        <taxon>Embryophyta</taxon>
        <taxon>Tracheophyta</taxon>
        <taxon>Spermatophyta</taxon>
        <taxon>Magnoliopsida</taxon>
        <taxon>Ranunculales</taxon>
        <taxon>Menispermaceae</taxon>
        <taxon>Menispermoideae</taxon>
        <taxon>Cissampelideae</taxon>
        <taxon>Stephania</taxon>
    </lineage>
</organism>
<accession>A0AAP0JM39</accession>
<protein>
    <submittedName>
        <fullName evidence="2">Uncharacterized protein</fullName>
    </submittedName>
</protein>
<evidence type="ECO:0000313" key="3">
    <source>
        <dbReference type="Proteomes" id="UP001417504"/>
    </source>
</evidence>
<sequence>MAVHHSSRFVFSRSRQILFSFPPPTPPPPPQQNTKSPNHSHEKTPKPKLPLRLVAPADRLVPTRPSRSIVSPLRPVVRAGLSRARSRRPVAVVSVSPSRSCYLVSPSLSVSPSRRAGRSSRPHTSIPFDRLVSPSGRASRSLSVLALAVRSRWSPFLRLGRATWSRRLSRSLRLVAPASFIADISRSLSVSIRSDHRQRSREEDVRAELEVTGPPGPPQRPGMEAPRVQGIPITLIANDTWDDALPEDLVRAAYDKACSTRYTALMHKLKKNRVQTIYVTMRHGGDTCKIGRARTSTDSSETPPSVNDLYLHLHTVNHDRRHSSILDRAVLYRLQSDVVSRPSATPSNRWMMRRCTSMWRHVADAGCGAAAEFDVVAEQLRKVMNFMHQDLGMDMDEIGLAQEQPPPPPPTPPPHDQRIPPQIDPADPPQQGDNVGRETPPMALNLTDPSPNLSSKVQKQIDYYFRILWCWREFKKSHRQVELLSPIPKPPSPEEEKKAEEEKPKPEEKKEEVMID</sequence>
<feature type="region of interest" description="Disordered" evidence="1">
    <location>
        <begin position="193"/>
        <end position="223"/>
    </location>
</feature>
<feature type="region of interest" description="Disordered" evidence="1">
    <location>
        <begin position="480"/>
        <end position="516"/>
    </location>
</feature>
<gene>
    <name evidence="2" type="ORF">Sjap_007106</name>
</gene>
<feature type="region of interest" description="Disordered" evidence="1">
    <location>
        <begin position="399"/>
        <end position="455"/>
    </location>
</feature>
<comment type="caution">
    <text evidence="2">The sequence shown here is derived from an EMBL/GenBank/DDBJ whole genome shotgun (WGS) entry which is preliminary data.</text>
</comment>
<name>A0AAP0JM39_9MAGN</name>
<dbReference type="EMBL" id="JBBNAE010000003">
    <property type="protein sequence ID" value="KAK9136512.1"/>
    <property type="molecule type" value="Genomic_DNA"/>
</dbReference>
<feature type="compositionally biased region" description="Pro residues" evidence="1">
    <location>
        <begin position="404"/>
        <end position="414"/>
    </location>
</feature>
<evidence type="ECO:0000313" key="2">
    <source>
        <dbReference type="EMBL" id="KAK9136512.1"/>
    </source>
</evidence>
<dbReference type="Proteomes" id="UP001417504">
    <property type="component" value="Unassembled WGS sequence"/>
</dbReference>
<feature type="compositionally biased region" description="Basic and acidic residues" evidence="1">
    <location>
        <begin position="492"/>
        <end position="516"/>
    </location>
</feature>